<reference evidence="2" key="1">
    <citation type="journal article" date="2017" name="Nat. Ecol. Evol.">
        <title>Genome expansion and lineage-specific genetic innovations in the forest pathogenic fungi Armillaria.</title>
        <authorList>
            <person name="Sipos G."/>
            <person name="Prasanna A.N."/>
            <person name="Walter M.C."/>
            <person name="O'Connor E."/>
            <person name="Balint B."/>
            <person name="Krizsan K."/>
            <person name="Kiss B."/>
            <person name="Hess J."/>
            <person name="Varga T."/>
            <person name="Slot J."/>
            <person name="Riley R."/>
            <person name="Boka B."/>
            <person name="Rigling D."/>
            <person name="Barry K."/>
            <person name="Lee J."/>
            <person name="Mihaltcheva S."/>
            <person name="LaButti K."/>
            <person name="Lipzen A."/>
            <person name="Waldron R."/>
            <person name="Moloney N.M."/>
            <person name="Sperisen C."/>
            <person name="Kredics L."/>
            <person name="Vagvoelgyi C."/>
            <person name="Patrignani A."/>
            <person name="Fitzpatrick D."/>
            <person name="Nagy I."/>
            <person name="Doyle S."/>
            <person name="Anderson J.B."/>
            <person name="Grigoriev I.V."/>
            <person name="Gueldener U."/>
            <person name="Muensterkoetter M."/>
            <person name="Nagy L.G."/>
        </authorList>
    </citation>
    <scope>NUCLEOTIDE SEQUENCE [LARGE SCALE GENOMIC DNA]</scope>
    <source>
        <strain evidence="2">Ar21-2</strain>
    </source>
</reference>
<dbReference type="AlphaFoldDB" id="A0A2H3DTN1"/>
<sequence>MRKTSLSRLPRQRILYVLFETKLSIIIFRKQVFPSYPLVVMRRRRYLAYRDSVYFTFCLLHAFPRETLPARESRITFPTNAGQPYIARVLDLQHKYVSTRKIQRLENGTI</sequence>
<evidence type="ECO:0000313" key="1">
    <source>
        <dbReference type="EMBL" id="PBK97440.1"/>
    </source>
</evidence>
<name>A0A2H3DTN1_ARMGA</name>
<dbReference type="Proteomes" id="UP000217790">
    <property type="component" value="Unassembled WGS sequence"/>
</dbReference>
<dbReference type="InParanoid" id="A0A2H3DTN1"/>
<organism evidence="1 2">
    <name type="scientific">Armillaria gallica</name>
    <name type="common">Bulbous honey fungus</name>
    <name type="synonym">Armillaria bulbosa</name>
    <dbReference type="NCBI Taxonomy" id="47427"/>
    <lineage>
        <taxon>Eukaryota</taxon>
        <taxon>Fungi</taxon>
        <taxon>Dikarya</taxon>
        <taxon>Basidiomycota</taxon>
        <taxon>Agaricomycotina</taxon>
        <taxon>Agaricomycetes</taxon>
        <taxon>Agaricomycetidae</taxon>
        <taxon>Agaricales</taxon>
        <taxon>Marasmiineae</taxon>
        <taxon>Physalacriaceae</taxon>
        <taxon>Armillaria</taxon>
    </lineage>
</organism>
<gene>
    <name evidence="1" type="ORF">ARMGADRAFT_1009456</name>
</gene>
<dbReference type="EMBL" id="KZ293649">
    <property type="protein sequence ID" value="PBK97440.1"/>
    <property type="molecule type" value="Genomic_DNA"/>
</dbReference>
<evidence type="ECO:0000313" key="2">
    <source>
        <dbReference type="Proteomes" id="UP000217790"/>
    </source>
</evidence>
<keyword evidence="2" id="KW-1185">Reference proteome</keyword>
<proteinExistence type="predicted"/>
<protein>
    <submittedName>
        <fullName evidence="1">Uncharacterized protein</fullName>
    </submittedName>
</protein>
<accession>A0A2H3DTN1</accession>